<reference evidence="4" key="1">
    <citation type="journal article" date="2019" name="Int. J. Syst. Evol. Microbiol.">
        <title>The Global Catalogue of Microorganisms (GCM) 10K type strain sequencing project: providing services to taxonomists for standard genome sequencing and annotation.</title>
        <authorList>
            <consortium name="The Broad Institute Genomics Platform"/>
            <consortium name="The Broad Institute Genome Sequencing Center for Infectious Disease"/>
            <person name="Wu L."/>
            <person name="Ma J."/>
        </authorList>
    </citation>
    <scope>NUCLEOTIDE SEQUENCE [LARGE SCALE GENOMIC DNA]</scope>
    <source>
        <strain evidence="4">CGMCC 1.15297</strain>
    </source>
</reference>
<feature type="domain" description="Terminase large subunit gp17-like C-terminal" evidence="2">
    <location>
        <begin position="313"/>
        <end position="454"/>
    </location>
</feature>
<sequence length="486" mass="56095">MNLHKPTLLSAMRRQQFELFLIKAFETLHPGDPPLELAWYLEAICHALMQARSGEERRLVITVPPRHLKSVTASVAFVAWVLGHEPKAKIMVASYSQDLARHHSNQTRTLMESDWYQKDFPGTRISDRGNRALEIETTAGGVRKAVSVQGSITGFGADIIIVDDCMKADEAKSAVERQNLRDWFDNTLLSRLNNKATGRIISIQQRLHEDDLPAYMFEKGYQHLNLPAIAEKEECVATGRGRSHHRSIGDLLNPSRENRATLDQLRRDLGPVVFSSQYQQEPVTAEGNMIRLKWFGVYDEPPERHDFLKVVQSWDTGMSAAPTSDYSVCTTWGFERHERKWYLLDVLRKRLDYPDLFRAVQDLSRRYRADRVIIEKAGSGHALLQELRATNRLRPIAVAPVTSKEDRFNACLAEVESGRFLLPREAPWLDDFRNELRAFPHGKYDDQADSFSQFVRHQLKHWTWLLTEYEPDGRARNVVRLERRPW</sequence>
<evidence type="ECO:0000256" key="1">
    <source>
        <dbReference type="ARBA" id="ARBA00022612"/>
    </source>
</evidence>
<proteinExistence type="predicted"/>
<evidence type="ECO:0000313" key="3">
    <source>
        <dbReference type="EMBL" id="GFZ98783.1"/>
    </source>
</evidence>
<organism evidence="3 4">
    <name type="scientific">Blastomonas marina</name>
    <dbReference type="NCBI Taxonomy" id="1867408"/>
    <lineage>
        <taxon>Bacteria</taxon>
        <taxon>Pseudomonadati</taxon>
        <taxon>Pseudomonadota</taxon>
        <taxon>Alphaproteobacteria</taxon>
        <taxon>Sphingomonadales</taxon>
        <taxon>Sphingomonadaceae</taxon>
        <taxon>Blastomonas</taxon>
    </lineage>
</organism>
<dbReference type="Gene3D" id="3.40.50.300">
    <property type="entry name" value="P-loop containing nucleotide triphosphate hydrolases"/>
    <property type="match status" value="1"/>
</dbReference>
<dbReference type="NCBIfam" id="TIGR01630">
    <property type="entry name" value="psiM2_ORF9"/>
    <property type="match status" value="1"/>
</dbReference>
<dbReference type="Proteomes" id="UP000603317">
    <property type="component" value="Unassembled WGS sequence"/>
</dbReference>
<dbReference type="InterPro" id="IPR027417">
    <property type="entry name" value="P-loop_NTPase"/>
</dbReference>
<keyword evidence="1" id="KW-1188">Viral release from host cell</keyword>
<dbReference type="InterPro" id="IPR035421">
    <property type="entry name" value="Terminase_6C"/>
</dbReference>
<keyword evidence="4" id="KW-1185">Reference proteome</keyword>
<name>A0ABQ1F485_9SPHN</name>
<dbReference type="EMBL" id="BMID01000001">
    <property type="protein sequence ID" value="GFZ98783.1"/>
    <property type="molecule type" value="Genomic_DNA"/>
</dbReference>
<dbReference type="InterPro" id="IPR006517">
    <property type="entry name" value="Phage_terminase_lsu-like_C"/>
</dbReference>
<dbReference type="Pfam" id="PF03237">
    <property type="entry name" value="Terminase_6N"/>
    <property type="match status" value="1"/>
</dbReference>
<evidence type="ECO:0000313" key="4">
    <source>
        <dbReference type="Proteomes" id="UP000603317"/>
    </source>
</evidence>
<gene>
    <name evidence="3" type="ORF">GCM10010923_03770</name>
</gene>
<dbReference type="Gene3D" id="3.30.420.240">
    <property type="match status" value="1"/>
</dbReference>
<evidence type="ECO:0000259" key="2">
    <source>
        <dbReference type="Pfam" id="PF17289"/>
    </source>
</evidence>
<dbReference type="Pfam" id="PF17289">
    <property type="entry name" value="Terminase_6C"/>
    <property type="match status" value="1"/>
</dbReference>
<protein>
    <recommendedName>
        <fullName evidence="2">Terminase large subunit gp17-like C-terminal domain-containing protein</fullName>
    </recommendedName>
</protein>
<comment type="caution">
    <text evidence="3">The sequence shown here is derived from an EMBL/GenBank/DDBJ whole genome shotgun (WGS) entry which is preliminary data.</text>
</comment>
<accession>A0ABQ1F485</accession>
<dbReference type="RefSeq" id="WP_188641090.1">
    <property type="nucleotide sequence ID" value="NZ_BMID01000001.1"/>
</dbReference>